<dbReference type="Proteomes" id="UP001209701">
    <property type="component" value="Unassembled WGS sequence"/>
</dbReference>
<sequence length="132" mass="14303">MYRCASILAVSVLASAALSSSFSAQAQTHRPFPAQALRGELVVLQTPDVSLNGVAARLAPGARVRGDNNLLQQPAALSGEKLTVHYTLDPSGLLMDVWVLNPVELANKPWPRSPQEAETWSFDQAAQVWIKR</sequence>
<dbReference type="RefSeq" id="WP_263572565.1">
    <property type="nucleotide sequence ID" value="NZ_JAJIRN010000008.1"/>
</dbReference>
<proteinExistence type="predicted"/>
<evidence type="ECO:0000313" key="2">
    <source>
        <dbReference type="EMBL" id="MCV2369977.1"/>
    </source>
</evidence>
<reference evidence="2 3" key="1">
    <citation type="submission" date="2021-11" db="EMBL/GenBank/DDBJ databases">
        <authorList>
            <person name="Liang Q."/>
            <person name="Mou H."/>
            <person name="Liu Z."/>
        </authorList>
    </citation>
    <scope>NUCLEOTIDE SEQUENCE [LARGE SCALE GENOMIC DNA]</scope>
    <source>
        <strain evidence="2 3">CHU3</strain>
    </source>
</reference>
<comment type="caution">
    <text evidence="2">The sequence shown here is derived from an EMBL/GenBank/DDBJ whole genome shotgun (WGS) entry which is preliminary data.</text>
</comment>
<protein>
    <submittedName>
        <fullName evidence="2">Uncharacterized protein</fullName>
    </submittedName>
</protein>
<evidence type="ECO:0000313" key="3">
    <source>
        <dbReference type="Proteomes" id="UP001209701"/>
    </source>
</evidence>
<keyword evidence="1" id="KW-0732">Signal</keyword>
<gene>
    <name evidence="2" type="ORF">LNV07_17980</name>
</gene>
<feature type="signal peptide" evidence="1">
    <location>
        <begin position="1"/>
        <end position="26"/>
    </location>
</feature>
<evidence type="ECO:0000256" key="1">
    <source>
        <dbReference type="SAM" id="SignalP"/>
    </source>
</evidence>
<name>A0ABT2YIT2_9BURK</name>
<keyword evidence="3" id="KW-1185">Reference proteome</keyword>
<dbReference type="EMBL" id="JAJIRN010000008">
    <property type="protein sequence ID" value="MCV2369977.1"/>
    <property type="molecule type" value="Genomic_DNA"/>
</dbReference>
<accession>A0ABT2YIT2</accession>
<feature type="chain" id="PRO_5046195927" evidence="1">
    <location>
        <begin position="27"/>
        <end position="132"/>
    </location>
</feature>
<organism evidence="2 3">
    <name type="scientific">Roseateles oligotrophus</name>
    <dbReference type="NCBI Taxonomy" id="1769250"/>
    <lineage>
        <taxon>Bacteria</taxon>
        <taxon>Pseudomonadati</taxon>
        <taxon>Pseudomonadota</taxon>
        <taxon>Betaproteobacteria</taxon>
        <taxon>Burkholderiales</taxon>
        <taxon>Sphaerotilaceae</taxon>
        <taxon>Roseateles</taxon>
    </lineage>
</organism>